<accession>A0AA86NAG0</accession>
<dbReference type="EMBL" id="CAXDID020000119">
    <property type="protein sequence ID" value="CAL6031425.1"/>
    <property type="molecule type" value="Genomic_DNA"/>
</dbReference>
<keyword evidence="1" id="KW-1133">Transmembrane helix</keyword>
<organism evidence="2">
    <name type="scientific">Hexamita inflata</name>
    <dbReference type="NCBI Taxonomy" id="28002"/>
    <lineage>
        <taxon>Eukaryota</taxon>
        <taxon>Metamonada</taxon>
        <taxon>Diplomonadida</taxon>
        <taxon>Hexamitidae</taxon>
        <taxon>Hexamitinae</taxon>
        <taxon>Hexamita</taxon>
    </lineage>
</organism>
<evidence type="ECO:0000256" key="1">
    <source>
        <dbReference type="SAM" id="Phobius"/>
    </source>
</evidence>
<keyword evidence="4" id="KW-1185">Reference proteome</keyword>
<keyword evidence="1" id="KW-0812">Transmembrane</keyword>
<dbReference type="AlphaFoldDB" id="A0AA86NAG0"/>
<evidence type="ECO:0000313" key="2">
    <source>
        <dbReference type="EMBL" id="CAI9915681.1"/>
    </source>
</evidence>
<evidence type="ECO:0000313" key="3">
    <source>
        <dbReference type="EMBL" id="CAL6031425.1"/>
    </source>
</evidence>
<reference evidence="3 4" key="2">
    <citation type="submission" date="2024-07" db="EMBL/GenBank/DDBJ databases">
        <authorList>
            <person name="Akdeniz Z."/>
        </authorList>
    </citation>
    <scope>NUCLEOTIDE SEQUENCE [LARGE SCALE GENOMIC DNA]</scope>
</reference>
<reference evidence="2" key="1">
    <citation type="submission" date="2023-06" db="EMBL/GenBank/DDBJ databases">
        <authorList>
            <person name="Kurt Z."/>
        </authorList>
    </citation>
    <scope>NUCLEOTIDE SEQUENCE</scope>
</reference>
<name>A0AA86NAG0_9EUKA</name>
<feature type="transmembrane region" description="Helical" evidence="1">
    <location>
        <begin position="42"/>
        <end position="64"/>
    </location>
</feature>
<gene>
    <name evidence="2" type="ORF">HINF_LOCUS3326</name>
    <name evidence="3" type="ORF">HINF_LOCUS34001</name>
</gene>
<protein>
    <submittedName>
        <fullName evidence="3">Hypothetical_protein</fullName>
    </submittedName>
</protein>
<dbReference type="Proteomes" id="UP001642409">
    <property type="component" value="Unassembled WGS sequence"/>
</dbReference>
<proteinExistence type="predicted"/>
<evidence type="ECO:0000313" key="4">
    <source>
        <dbReference type="Proteomes" id="UP001642409"/>
    </source>
</evidence>
<keyword evidence="1" id="KW-0472">Membrane</keyword>
<dbReference type="EMBL" id="CATOUU010000075">
    <property type="protein sequence ID" value="CAI9915681.1"/>
    <property type="molecule type" value="Genomic_DNA"/>
</dbReference>
<comment type="caution">
    <text evidence="2">The sequence shown here is derived from an EMBL/GenBank/DDBJ whole genome shotgun (WGS) entry which is preliminary data.</text>
</comment>
<sequence>MGAEHCYSTNSSCTSQCELKNCERDIETNYFCCTEPMKTWQYWVYGSFAAFAIIIIFLFIWGFCYKKRNYKYKNIKTKNNQNDFKRETVLKVRTQPPEMNQIVQRQFQEIQFDPFVI</sequence>